<name>A0A2C6KFF9_9APIC</name>
<comment type="caution">
    <text evidence="2">The sequence shown here is derived from an EMBL/GenBank/DDBJ whole genome shotgun (WGS) entry which is preliminary data.</text>
</comment>
<reference evidence="2 3" key="1">
    <citation type="journal article" date="2017" name="Int. J. Parasitol.">
        <title>The genome of the protozoan parasite Cystoisospora suis and a reverse vaccinology approach to identify vaccine candidates.</title>
        <authorList>
            <person name="Palmieri N."/>
            <person name="Shrestha A."/>
            <person name="Ruttkowski B."/>
            <person name="Beck T."/>
            <person name="Vogl C."/>
            <person name="Tomley F."/>
            <person name="Blake D.P."/>
            <person name="Joachim A."/>
        </authorList>
    </citation>
    <scope>NUCLEOTIDE SEQUENCE [LARGE SCALE GENOMIC DNA]</scope>
    <source>
        <strain evidence="2 3">Wien I</strain>
    </source>
</reference>
<dbReference type="GeneID" id="94430306"/>
<organism evidence="2 3">
    <name type="scientific">Cystoisospora suis</name>
    <dbReference type="NCBI Taxonomy" id="483139"/>
    <lineage>
        <taxon>Eukaryota</taxon>
        <taxon>Sar</taxon>
        <taxon>Alveolata</taxon>
        <taxon>Apicomplexa</taxon>
        <taxon>Conoidasida</taxon>
        <taxon>Coccidia</taxon>
        <taxon>Eucoccidiorida</taxon>
        <taxon>Eimeriorina</taxon>
        <taxon>Sarcocystidae</taxon>
        <taxon>Cystoisospora</taxon>
    </lineage>
</organism>
<dbReference type="Proteomes" id="UP000221165">
    <property type="component" value="Unassembled WGS sequence"/>
</dbReference>
<keyword evidence="3" id="KW-1185">Reference proteome</keyword>
<dbReference type="VEuPathDB" id="ToxoDB:CSUI_006945"/>
<evidence type="ECO:0000256" key="1">
    <source>
        <dbReference type="SAM" id="MobiDB-lite"/>
    </source>
</evidence>
<proteinExistence type="predicted"/>
<protein>
    <submittedName>
        <fullName evidence="2">Uncharacterized protein</fullName>
    </submittedName>
</protein>
<sequence>MKSLVRVSTPLEKSRAAFPALFRVCDAWVPLATSSRKQARKHGITALSKQEEKHRRAPSYVTATRTETRPLYLMYSNGMPPYHQLYVHWDSLFLSPGVGGT</sequence>
<accession>A0A2C6KFF9</accession>
<gene>
    <name evidence="2" type="ORF">CSUI_006945</name>
</gene>
<evidence type="ECO:0000313" key="3">
    <source>
        <dbReference type="Proteomes" id="UP000221165"/>
    </source>
</evidence>
<dbReference type="RefSeq" id="XP_067920932.1">
    <property type="nucleotide sequence ID" value="XM_068067095.1"/>
</dbReference>
<feature type="region of interest" description="Disordered" evidence="1">
    <location>
        <begin position="37"/>
        <end position="61"/>
    </location>
</feature>
<dbReference type="EMBL" id="MIGC01003581">
    <property type="protein sequence ID" value="PHJ19230.1"/>
    <property type="molecule type" value="Genomic_DNA"/>
</dbReference>
<evidence type="ECO:0000313" key="2">
    <source>
        <dbReference type="EMBL" id="PHJ19230.1"/>
    </source>
</evidence>
<dbReference type="AlphaFoldDB" id="A0A2C6KFF9"/>